<organism evidence="5 6">
    <name type="scientific">Halorubrum sodomense</name>
    <dbReference type="NCBI Taxonomy" id="35743"/>
    <lineage>
        <taxon>Archaea</taxon>
        <taxon>Methanobacteriati</taxon>
        <taxon>Methanobacteriota</taxon>
        <taxon>Stenosarchaea group</taxon>
        <taxon>Halobacteria</taxon>
        <taxon>Halobacteriales</taxon>
        <taxon>Haloferacaceae</taxon>
        <taxon>Halorubrum</taxon>
    </lineage>
</organism>
<keyword evidence="6" id="KW-1185">Reference proteome</keyword>
<sequence length="245" mass="27722">MTGPSGESDEEIDRCLDLFAGLGGFSQAFEDSERWEVTTVEIEERFDPDICADVFEMRPSDFDREFDVVLASPPCTYFSTIRNVTKGGDPAWDGNDPATDDSRDALALVDHTRGLIRGLSPEYWFIENPRGMLRKRWRQPKATVWYCQYGHDSAKPTDLWGEHPPMEYRRCWYGNDACGHARTQSYKEHGGGSDNRQGLLTETDAAERSKVPYQLSESIRDACERALDGDVAEQSTFEEVTPADD</sequence>
<accession>A0A1I6FMH3</accession>
<evidence type="ECO:0000313" key="5">
    <source>
        <dbReference type="EMBL" id="SFR31152.1"/>
    </source>
</evidence>
<dbReference type="PROSITE" id="PS00094">
    <property type="entry name" value="C5_MTASE_1"/>
    <property type="match status" value="1"/>
</dbReference>
<evidence type="ECO:0000256" key="1">
    <source>
        <dbReference type="ARBA" id="ARBA00022603"/>
    </source>
</evidence>
<keyword evidence="2" id="KW-0808">Transferase</keyword>
<dbReference type="InterPro" id="IPR018117">
    <property type="entry name" value="C5_DNA_meth_AS"/>
</dbReference>
<dbReference type="Gene3D" id="3.40.50.150">
    <property type="entry name" value="Vaccinia Virus protein VP39"/>
    <property type="match status" value="1"/>
</dbReference>
<dbReference type="PRINTS" id="PR00105">
    <property type="entry name" value="C5METTRFRASE"/>
</dbReference>
<proteinExistence type="predicted"/>
<dbReference type="STRING" id="35743.SAMN04487937_0993"/>
<dbReference type="EMBL" id="FOYN01000001">
    <property type="protein sequence ID" value="SFR31152.1"/>
    <property type="molecule type" value="Genomic_DNA"/>
</dbReference>
<dbReference type="OrthoDB" id="317838at2157"/>
<dbReference type="GO" id="GO:0032259">
    <property type="term" value="P:methylation"/>
    <property type="evidence" value="ECO:0007669"/>
    <property type="project" value="UniProtKB-KW"/>
</dbReference>
<evidence type="ECO:0000256" key="4">
    <source>
        <dbReference type="SAM" id="MobiDB-lite"/>
    </source>
</evidence>
<dbReference type="Pfam" id="PF00145">
    <property type="entry name" value="DNA_methylase"/>
    <property type="match status" value="1"/>
</dbReference>
<dbReference type="GO" id="GO:0008168">
    <property type="term" value="F:methyltransferase activity"/>
    <property type="evidence" value="ECO:0007669"/>
    <property type="project" value="UniProtKB-KW"/>
</dbReference>
<feature type="region of interest" description="Disordered" evidence="4">
    <location>
        <begin position="184"/>
        <end position="213"/>
    </location>
</feature>
<evidence type="ECO:0000256" key="3">
    <source>
        <dbReference type="ARBA" id="ARBA00022691"/>
    </source>
</evidence>
<dbReference type="AlphaFoldDB" id="A0A1I6FMH3"/>
<name>A0A1I6FMH3_HALSD</name>
<evidence type="ECO:0000313" key="6">
    <source>
        <dbReference type="Proteomes" id="UP000198932"/>
    </source>
</evidence>
<dbReference type="SUPFAM" id="SSF53335">
    <property type="entry name" value="S-adenosyl-L-methionine-dependent methyltransferases"/>
    <property type="match status" value="1"/>
</dbReference>
<keyword evidence="1 5" id="KW-0489">Methyltransferase</keyword>
<gene>
    <name evidence="5" type="ORF">SAMN04487937_0993</name>
</gene>
<protein>
    <submittedName>
        <fullName evidence="5">C-5 cytosine-specific DNA methylase</fullName>
    </submittedName>
</protein>
<evidence type="ECO:0000256" key="2">
    <source>
        <dbReference type="ARBA" id="ARBA00022679"/>
    </source>
</evidence>
<reference evidence="6" key="1">
    <citation type="submission" date="2016-10" db="EMBL/GenBank/DDBJ databases">
        <authorList>
            <person name="Varghese N."/>
            <person name="Submissions S."/>
        </authorList>
    </citation>
    <scope>NUCLEOTIDE SEQUENCE [LARGE SCALE GENOMIC DNA]</scope>
    <source>
        <strain evidence="6">RD 26</strain>
    </source>
</reference>
<dbReference type="Proteomes" id="UP000198932">
    <property type="component" value="Unassembled WGS sequence"/>
</dbReference>
<dbReference type="RefSeq" id="WP_092920443.1">
    <property type="nucleotide sequence ID" value="NZ_FOYN01000001.1"/>
</dbReference>
<dbReference type="InterPro" id="IPR001525">
    <property type="entry name" value="C5_MeTfrase"/>
</dbReference>
<dbReference type="InterPro" id="IPR029063">
    <property type="entry name" value="SAM-dependent_MTases_sf"/>
</dbReference>
<keyword evidence="3" id="KW-0949">S-adenosyl-L-methionine</keyword>